<evidence type="ECO:0000313" key="1">
    <source>
        <dbReference type="EMBL" id="MPM64892.1"/>
    </source>
</evidence>
<comment type="caution">
    <text evidence="1">The sequence shown here is derived from an EMBL/GenBank/DDBJ whole genome shotgun (WGS) entry which is preliminary data.</text>
</comment>
<organism evidence="1">
    <name type="scientific">bioreactor metagenome</name>
    <dbReference type="NCBI Taxonomy" id="1076179"/>
    <lineage>
        <taxon>unclassified sequences</taxon>
        <taxon>metagenomes</taxon>
        <taxon>ecological metagenomes</taxon>
    </lineage>
</organism>
<dbReference type="EMBL" id="VSSQ01020211">
    <property type="protein sequence ID" value="MPM64892.1"/>
    <property type="molecule type" value="Genomic_DNA"/>
</dbReference>
<dbReference type="AlphaFoldDB" id="A0A645BI03"/>
<accession>A0A645BI03</accession>
<reference evidence="1" key="1">
    <citation type="submission" date="2019-08" db="EMBL/GenBank/DDBJ databases">
        <authorList>
            <person name="Kucharzyk K."/>
            <person name="Murdoch R.W."/>
            <person name="Higgins S."/>
            <person name="Loffler F."/>
        </authorList>
    </citation>
    <scope>NUCLEOTIDE SEQUENCE</scope>
</reference>
<name>A0A645BI03_9ZZZZ</name>
<gene>
    <name evidence="1" type="ORF">SDC9_111783</name>
</gene>
<proteinExistence type="predicted"/>
<sequence>MAQGDAFGHQVGRQCGAAGHAHAAAPLGGHARHVEQGGIQLIKHARQPRGQAAPRLGQLHLARGAVHQLQAQL</sequence>
<protein>
    <submittedName>
        <fullName evidence="1">Uncharacterized protein</fullName>
    </submittedName>
</protein>